<keyword evidence="3" id="KW-1185">Reference proteome</keyword>
<organism evidence="2 3">
    <name type="scientific">Rohdeia mirabilis</name>
    <dbReference type="NCBI Taxonomy" id="2528008"/>
    <lineage>
        <taxon>Bacteria</taxon>
        <taxon>Pseudomonadati</taxon>
        <taxon>Planctomycetota</taxon>
        <taxon>Planctomycetia</taxon>
        <taxon>Planctomycetia incertae sedis</taxon>
        <taxon>Rohdeia</taxon>
    </lineage>
</organism>
<keyword evidence="1" id="KW-0732">Signal</keyword>
<protein>
    <submittedName>
        <fullName evidence="2">Uncharacterized protein</fullName>
    </submittedName>
</protein>
<evidence type="ECO:0000313" key="3">
    <source>
        <dbReference type="Proteomes" id="UP000319342"/>
    </source>
</evidence>
<evidence type="ECO:0000256" key="1">
    <source>
        <dbReference type="SAM" id="SignalP"/>
    </source>
</evidence>
<dbReference type="AlphaFoldDB" id="A0A518CWP7"/>
<sequence precursor="true">MRPIQRPLLALALATASTVGVTAAVAHPGTTLRDALAAFEEFAFGPVPGQRVEKEFEVTTKLDLDSASLVVDGEYEDVPIEMSTRTISQLSVRDEYAEVGGGRPLRIERQYISVGARATADSRTPTLGGGDIEVEHASALEGRGVRFQWDPATTAYTRRFSDETSEPDDEERALLDGLDEDLDLRGWLPGDSVDEGDRWLVEPAVLRAALRPGGDLGLAPTDAAAAERLGAFDRSGGLAGLLGTPTGTIEGKLLHVRGPAGARVATMEFTIDVRFFAELSGESWPAFVDPAPPGDEEVKVTVSSTELDALADRGVATLVWDVDGGRFVSFDLDLTLDLRATQDLVLSLGEEKAPVRMELSWTLAQRLEAASKAL</sequence>
<proteinExistence type="predicted"/>
<dbReference type="EMBL" id="CP036290">
    <property type="protein sequence ID" value="QDU83618.1"/>
    <property type="molecule type" value="Genomic_DNA"/>
</dbReference>
<name>A0A518CWP7_9BACT</name>
<dbReference type="RefSeq" id="WP_145183644.1">
    <property type="nucleotide sequence ID" value="NZ_CP036290.1"/>
</dbReference>
<accession>A0A518CWP7</accession>
<gene>
    <name evidence="2" type="ORF">Pla163_07170</name>
</gene>
<feature type="signal peptide" evidence="1">
    <location>
        <begin position="1"/>
        <end position="23"/>
    </location>
</feature>
<dbReference type="Proteomes" id="UP000319342">
    <property type="component" value="Chromosome"/>
</dbReference>
<reference evidence="2 3" key="1">
    <citation type="submission" date="2019-02" db="EMBL/GenBank/DDBJ databases">
        <title>Deep-cultivation of Planctomycetes and their phenomic and genomic characterization uncovers novel biology.</title>
        <authorList>
            <person name="Wiegand S."/>
            <person name="Jogler M."/>
            <person name="Boedeker C."/>
            <person name="Pinto D."/>
            <person name="Vollmers J."/>
            <person name="Rivas-Marin E."/>
            <person name="Kohn T."/>
            <person name="Peeters S.H."/>
            <person name="Heuer A."/>
            <person name="Rast P."/>
            <person name="Oberbeckmann S."/>
            <person name="Bunk B."/>
            <person name="Jeske O."/>
            <person name="Meyerdierks A."/>
            <person name="Storesund J.E."/>
            <person name="Kallscheuer N."/>
            <person name="Luecker S."/>
            <person name="Lage O.M."/>
            <person name="Pohl T."/>
            <person name="Merkel B.J."/>
            <person name="Hornburger P."/>
            <person name="Mueller R.-W."/>
            <person name="Bruemmer F."/>
            <person name="Labrenz M."/>
            <person name="Spormann A.M."/>
            <person name="Op den Camp H."/>
            <person name="Overmann J."/>
            <person name="Amann R."/>
            <person name="Jetten M.S.M."/>
            <person name="Mascher T."/>
            <person name="Medema M.H."/>
            <person name="Devos D.P."/>
            <person name="Kaster A.-K."/>
            <person name="Ovreas L."/>
            <person name="Rohde M."/>
            <person name="Galperin M.Y."/>
            <person name="Jogler C."/>
        </authorList>
    </citation>
    <scope>NUCLEOTIDE SEQUENCE [LARGE SCALE GENOMIC DNA]</scope>
    <source>
        <strain evidence="2 3">Pla163</strain>
    </source>
</reference>
<feature type="chain" id="PRO_5022008216" evidence="1">
    <location>
        <begin position="24"/>
        <end position="374"/>
    </location>
</feature>
<evidence type="ECO:0000313" key="2">
    <source>
        <dbReference type="EMBL" id="QDU83618.1"/>
    </source>
</evidence>